<keyword evidence="2" id="KW-1185">Reference proteome</keyword>
<dbReference type="KEGG" id="nwr:E3U44_07260"/>
<accession>A0A4P7BYS6</accession>
<dbReference type="RefSeq" id="WP_134357503.1">
    <property type="nucleotide sequence ID" value="NZ_CP038033.1"/>
</dbReference>
<dbReference type="AlphaFoldDB" id="A0A4P7BYS6"/>
<organism evidence="1 2">
    <name type="scientific">Nitrosococcus wardiae</name>
    <dbReference type="NCBI Taxonomy" id="1814290"/>
    <lineage>
        <taxon>Bacteria</taxon>
        <taxon>Pseudomonadati</taxon>
        <taxon>Pseudomonadota</taxon>
        <taxon>Gammaproteobacteria</taxon>
        <taxon>Chromatiales</taxon>
        <taxon>Chromatiaceae</taxon>
        <taxon>Nitrosococcus</taxon>
    </lineage>
</organism>
<proteinExistence type="predicted"/>
<dbReference type="Proteomes" id="UP000294325">
    <property type="component" value="Chromosome"/>
</dbReference>
<reference evidence="1 2" key="1">
    <citation type="submission" date="2019-03" db="EMBL/GenBank/DDBJ databases">
        <title>The genome sequence of Nitrosococcus wardiae strain D1FHST reveals the archetypal metabolic capacity of ammonia-oxidizing Gammaproteobacteria.</title>
        <authorList>
            <person name="Wang L."/>
            <person name="Lim C.K."/>
            <person name="Hanson T.E."/>
            <person name="Dang H."/>
            <person name="Klotz M.G."/>
        </authorList>
    </citation>
    <scope>NUCLEOTIDE SEQUENCE [LARGE SCALE GENOMIC DNA]</scope>
    <source>
        <strain evidence="1 2">D1FHS</strain>
    </source>
</reference>
<sequence length="254" mass="29072">MLKPDYLTVPELAERWGQGVKQILFHALNFKFRAYFLFDGIVSNYGAPRPINHIEEHTLHQEYQEEIYGLLRLTPRHLFEILDRGKTLFPNLAYHPEGPLVVRKVKGQKVLDGPIMKLSPPLGRDTFLKAFLAADDVLVLLTDVHALEERNKQPPANKLKKREPFTKAKRADPMRLLLEDLISEMESEEEKVTAATVMHRLRKTVDIGECVVDICPKGVIWEQSSGQPKTLTMDALKKRLQAMGYPKQGRVKGR</sequence>
<evidence type="ECO:0000313" key="1">
    <source>
        <dbReference type="EMBL" id="QBQ54330.1"/>
    </source>
</evidence>
<evidence type="ECO:0000313" key="2">
    <source>
        <dbReference type="Proteomes" id="UP000294325"/>
    </source>
</evidence>
<gene>
    <name evidence="1" type="ORF">E3U44_07260</name>
</gene>
<dbReference type="EMBL" id="CP038033">
    <property type="protein sequence ID" value="QBQ54330.1"/>
    <property type="molecule type" value="Genomic_DNA"/>
</dbReference>
<name>A0A4P7BYS6_9GAMM</name>
<protein>
    <submittedName>
        <fullName evidence="1">Uncharacterized protein</fullName>
    </submittedName>
</protein>